<dbReference type="FunFam" id="1.20.1250.20:FF:000041">
    <property type="entry name" value="Uncharacterized MFS-type transporter YcaD"/>
    <property type="match status" value="1"/>
</dbReference>
<feature type="transmembrane region" description="Helical" evidence="9">
    <location>
        <begin position="323"/>
        <end position="345"/>
    </location>
</feature>
<feature type="transmembrane region" description="Helical" evidence="9">
    <location>
        <begin position="265"/>
        <end position="283"/>
    </location>
</feature>
<feature type="transmembrane region" description="Helical" evidence="9">
    <location>
        <begin position="39"/>
        <end position="62"/>
    </location>
</feature>
<evidence type="ECO:0000313" key="17">
    <source>
        <dbReference type="Proteomes" id="UP000077295"/>
    </source>
</evidence>
<evidence type="ECO:0000313" key="19">
    <source>
        <dbReference type="Proteomes" id="UP000322612"/>
    </source>
</evidence>
<evidence type="ECO:0000313" key="11">
    <source>
        <dbReference type="EMBL" id="CZX00681.1"/>
    </source>
</evidence>
<dbReference type="EMBL" id="FJYW01000003">
    <property type="protein sequence ID" value="CZX00681.1"/>
    <property type="molecule type" value="Genomic_DNA"/>
</dbReference>
<evidence type="ECO:0000256" key="3">
    <source>
        <dbReference type="ARBA" id="ARBA00022448"/>
    </source>
</evidence>
<feature type="transmembrane region" description="Helical" evidence="9">
    <location>
        <begin position="74"/>
        <end position="94"/>
    </location>
</feature>
<evidence type="ECO:0000256" key="8">
    <source>
        <dbReference type="ARBA" id="ARBA00023136"/>
    </source>
</evidence>
<organism evidence="12 20">
    <name type="scientific">Enterobacter hormaechei</name>
    <dbReference type="NCBI Taxonomy" id="158836"/>
    <lineage>
        <taxon>Bacteria</taxon>
        <taxon>Pseudomonadati</taxon>
        <taxon>Pseudomonadota</taxon>
        <taxon>Gammaproteobacteria</taxon>
        <taxon>Enterobacterales</taxon>
        <taxon>Enterobacteriaceae</taxon>
        <taxon>Enterobacter</taxon>
        <taxon>Enterobacter cloacae complex</taxon>
    </lineage>
</organism>
<evidence type="ECO:0000313" key="20">
    <source>
        <dbReference type="Proteomes" id="UP000476281"/>
    </source>
</evidence>
<dbReference type="RefSeq" id="WP_003858254.1">
    <property type="nucleotide sequence ID" value="NZ_AMGJ01000043.1"/>
</dbReference>
<comment type="caution">
    <text evidence="9">Lacks conserved residue(s) required for the propagation of feature annotation.</text>
</comment>
<dbReference type="CDD" id="cd17477">
    <property type="entry name" value="MFS_YcaD_like"/>
    <property type="match status" value="1"/>
</dbReference>
<evidence type="ECO:0000256" key="4">
    <source>
        <dbReference type="ARBA" id="ARBA00022475"/>
    </source>
</evidence>
<dbReference type="AlphaFoldDB" id="A0A0A5PMN2"/>
<feature type="transmembrane region" description="Helical" evidence="9">
    <location>
        <begin position="131"/>
        <end position="149"/>
    </location>
</feature>
<evidence type="ECO:0000313" key="13">
    <source>
        <dbReference type="EMBL" id="PJG37829.1"/>
    </source>
</evidence>
<evidence type="ECO:0000256" key="7">
    <source>
        <dbReference type="ARBA" id="ARBA00022989"/>
    </source>
</evidence>
<dbReference type="Proteomes" id="UP000322612">
    <property type="component" value="Unassembled WGS sequence"/>
</dbReference>
<evidence type="ECO:0000256" key="1">
    <source>
        <dbReference type="ARBA" id="ARBA00004429"/>
    </source>
</evidence>
<dbReference type="FunFam" id="1.20.1250.20:FF:000066">
    <property type="entry name" value="Uncharacterized MFS-type transporter YcaD"/>
    <property type="match status" value="1"/>
</dbReference>
<evidence type="ECO:0000256" key="2">
    <source>
        <dbReference type="ARBA" id="ARBA00007552"/>
    </source>
</evidence>
<feature type="domain" description="Major facilitator superfamily (MFS) profile" evidence="10">
    <location>
        <begin position="7"/>
        <end position="376"/>
    </location>
</feature>
<keyword evidence="7 9" id="KW-1133">Transmembrane helix</keyword>
<keyword evidence="5" id="KW-0997">Cell inner membrane</keyword>
<dbReference type="InterPro" id="IPR047200">
    <property type="entry name" value="MFS_YcaD-like"/>
</dbReference>
<dbReference type="NCBIfam" id="NF002962">
    <property type="entry name" value="PRK03633.1"/>
    <property type="match status" value="1"/>
</dbReference>
<feature type="transmembrane region" description="Helical" evidence="9">
    <location>
        <begin position="351"/>
        <end position="369"/>
    </location>
</feature>
<dbReference type="Pfam" id="PF07690">
    <property type="entry name" value="MFS_1"/>
    <property type="match status" value="1"/>
</dbReference>
<keyword evidence="3 9" id="KW-0813">Transport</keyword>
<dbReference type="GO" id="GO:0022857">
    <property type="term" value="F:transmembrane transporter activity"/>
    <property type="evidence" value="ECO:0007669"/>
    <property type="project" value="UniProtKB-UniRule"/>
</dbReference>
<comment type="similarity">
    <text evidence="2 9">Belongs to the major facilitator superfamily. YcaD (TC 2.A.1.26) family.</text>
</comment>
<comment type="subcellular location">
    <subcellularLocation>
        <location evidence="1">Cell inner membrane</location>
        <topology evidence="1">Multi-pass membrane protein</topology>
    </subcellularLocation>
    <subcellularLocation>
        <location evidence="9">Cell membrane</location>
        <topology evidence="9">Multi-pass membrane protein</topology>
    </subcellularLocation>
</comment>
<evidence type="ECO:0000313" key="12">
    <source>
        <dbReference type="EMBL" id="KAB2528833.1"/>
    </source>
</evidence>
<evidence type="ECO:0000256" key="5">
    <source>
        <dbReference type="ARBA" id="ARBA00022519"/>
    </source>
</evidence>
<dbReference type="InterPro" id="IPR011701">
    <property type="entry name" value="MFS"/>
</dbReference>
<dbReference type="KEGG" id="ehm:AB284_17530"/>
<accession>A0A331QHP0</accession>
<dbReference type="Proteomes" id="UP000077295">
    <property type="component" value="Unassembled WGS sequence"/>
</dbReference>
<accession>A0A0A5PMN2</accession>
<feature type="transmembrane region" description="Helical" evidence="9">
    <location>
        <begin position="235"/>
        <end position="253"/>
    </location>
</feature>
<feature type="transmembrane region" description="Helical" evidence="9">
    <location>
        <begin position="289"/>
        <end position="311"/>
    </location>
</feature>
<accession>A0A155X8F0</accession>
<protein>
    <recommendedName>
        <fullName evidence="9">Uncharacterized MFS-type transporter CGZ54_22110</fullName>
    </recommendedName>
</protein>
<dbReference type="HAMAP" id="MF_01149">
    <property type="entry name" value="MFS_YcaD"/>
    <property type="match status" value="1"/>
</dbReference>
<feature type="transmembrane region" description="Helical" evidence="9">
    <location>
        <begin position="100"/>
        <end position="119"/>
    </location>
</feature>
<reference evidence="13 18" key="2">
    <citation type="submission" date="2017-07" db="EMBL/GenBank/DDBJ databases">
        <title>Draft genome sequence of Enterobacter cloacae ST128, a clinical strain coproducing KPC-2 and NDM-1 carbapenemases.</title>
        <authorList>
            <person name="Li X."/>
        </authorList>
    </citation>
    <scope>NUCLEOTIDE SEQUENCE [LARGE SCALE GENOMIC DNA]</scope>
    <source>
        <strain evidence="13 18">HBY</strain>
    </source>
</reference>
<dbReference type="EMBL" id="VTDZ01000199">
    <property type="protein sequence ID" value="TYS03469.1"/>
    <property type="molecule type" value="Genomic_DNA"/>
</dbReference>
<dbReference type="SUPFAM" id="SSF103473">
    <property type="entry name" value="MFS general substrate transporter"/>
    <property type="match status" value="1"/>
</dbReference>
<evidence type="ECO:0000313" key="18">
    <source>
        <dbReference type="Proteomes" id="UP000231328"/>
    </source>
</evidence>
<dbReference type="InterPro" id="IPR020846">
    <property type="entry name" value="MFS_dom"/>
</dbReference>
<dbReference type="Proteomes" id="UP000231328">
    <property type="component" value="Unassembled WGS sequence"/>
</dbReference>
<comment type="caution">
    <text evidence="12">The sequence shown here is derived from an EMBL/GenBank/DDBJ whole genome shotgun (WGS) entry which is preliminary data.</text>
</comment>
<dbReference type="InterPro" id="IPR023745">
    <property type="entry name" value="MFS_YcaD"/>
</dbReference>
<dbReference type="EMBL" id="WBSZ01000053">
    <property type="protein sequence ID" value="KAB2528833.1"/>
    <property type="molecule type" value="Genomic_DNA"/>
</dbReference>
<keyword evidence="8 9" id="KW-0472">Membrane</keyword>
<sequence>MTTYTRPVLLLLCGLLLLTLAIAVLNTLVPLWLAHENLPTWQVGMVSSSFFTGNLLGTLLTGSLIKRFGFNRSYYLASLIFAVGCAGLGLMVGFWSWMVWRFIAGVGCAMIWVVVESALMCSGTSRNRGRLLAAYMMVYYVGTVLGQLMVSKLPTDLMSVLPWVTGMVLAAILPLLFTRIVNQNSEHQEATHVWPMLRLRQARLGVNGCIISGIVLGSLYGLMPLYLNHQGVSDSGIGFWMAVMVSAGIVGQWPIGRLADRFGRLLVLRVQVFVVIMGCLAMLSNAAMAPALFILGAAGFTLYPVAMAWACEKVEHHQLVAMNQALLLSYTIGSLLGPTFTAMLMQNYSDNLLFIMIASVSFIYLLMLLRKVGEHPTPVAHA</sequence>
<dbReference type="EMBL" id="NMVR01000042">
    <property type="protein sequence ID" value="PJG37829.1"/>
    <property type="molecule type" value="Genomic_DNA"/>
</dbReference>
<feature type="transmembrane region" description="Helical" evidence="9">
    <location>
        <begin position="161"/>
        <end position="181"/>
    </location>
</feature>
<dbReference type="GO" id="GO:0005886">
    <property type="term" value="C:plasma membrane"/>
    <property type="evidence" value="ECO:0007669"/>
    <property type="project" value="UniProtKB-SubCell"/>
</dbReference>
<name>A0A0A5PMN2_9ENTR</name>
<dbReference type="PANTHER" id="PTHR23521:SF2">
    <property type="entry name" value="TRANSPORTER MFS SUPERFAMILY"/>
    <property type="match status" value="1"/>
</dbReference>
<keyword evidence="4 9" id="KW-1003">Cell membrane</keyword>
<evidence type="ECO:0000313" key="16">
    <source>
        <dbReference type="Proteomes" id="UP000076205"/>
    </source>
</evidence>
<feature type="transmembrane region" description="Helical" evidence="9">
    <location>
        <begin position="202"/>
        <end position="223"/>
    </location>
</feature>
<dbReference type="EMBL" id="FKEV01000001">
    <property type="protein sequence ID" value="SAD43221.1"/>
    <property type="molecule type" value="Genomic_DNA"/>
</dbReference>
<dbReference type="PROSITE" id="PS50850">
    <property type="entry name" value="MFS"/>
    <property type="match status" value="1"/>
</dbReference>
<reference evidence="16 17" key="1">
    <citation type="submission" date="2016-03" db="EMBL/GenBank/DDBJ databases">
        <authorList>
            <consortium name="Pathogen Informatics"/>
        </authorList>
    </citation>
    <scope>NUCLEOTIDE SEQUENCE [LARGE SCALE GENOMIC DNA]</scope>
    <source>
        <strain evidence="11">E1424</strain>
        <strain evidence="16">e1424</strain>
        <strain evidence="14">E552</strain>
        <strain evidence="17">e552</strain>
    </source>
</reference>
<evidence type="ECO:0000256" key="9">
    <source>
        <dbReference type="HAMAP-Rule" id="MF_01149"/>
    </source>
</evidence>
<dbReference type="Proteomes" id="UP000076205">
    <property type="component" value="Unassembled WGS sequence"/>
</dbReference>
<dbReference type="PANTHER" id="PTHR23521">
    <property type="entry name" value="TRANSPORTER MFS SUPERFAMILY"/>
    <property type="match status" value="1"/>
</dbReference>
<reference evidence="12 20" key="4">
    <citation type="submission" date="2019-09" db="EMBL/GenBank/DDBJ databases">
        <title>Reversal of blaTEM antimicrobial resistance by CRISPR-Cas9 in clinical E. coli and other Enterobacteriaceae strains.</title>
        <authorList>
            <person name="Tagliaferri T."/>
            <person name="Guimaraes N."/>
            <person name="Pereira M."/>
            <person name="Felicori L."/>
            <person name="Horz H.-P."/>
            <person name="Santos S."/>
            <person name="Mendes T."/>
        </authorList>
    </citation>
    <scope>NUCLEOTIDE SEQUENCE [LARGE SCALE GENOMIC DNA]</scope>
    <source>
        <strain evidence="12 20">E2_blaTEM_MG</strain>
    </source>
</reference>
<evidence type="ECO:0000313" key="14">
    <source>
        <dbReference type="EMBL" id="SAD43221.1"/>
    </source>
</evidence>
<dbReference type="InterPro" id="IPR036259">
    <property type="entry name" value="MFS_trans_sf"/>
</dbReference>
<dbReference type="Proteomes" id="UP000476281">
    <property type="component" value="Unassembled WGS sequence"/>
</dbReference>
<evidence type="ECO:0000313" key="15">
    <source>
        <dbReference type="EMBL" id="TYS03469.1"/>
    </source>
</evidence>
<evidence type="ECO:0000259" key="10">
    <source>
        <dbReference type="PROSITE" id="PS50850"/>
    </source>
</evidence>
<evidence type="ECO:0000256" key="6">
    <source>
        <dbReference type="ARBA" id="ARBA00022692"/>
    </source>
</evidence>
<keyword evidence="6 9" id="KW-0812">Transmembrane</keyword>
<reference evidence="15 19" key="3">
    <citation type="submission" date="2019-08" db="EMBL/GenBank/DDBJ databases">
        <title>Whole genome sequence analysis of bacterial isolates in patients.</title>
        <authorList>
            <person name="Jeong K.C."/>
        </authorList>
    </citation>
    <scope>NUCLEOTIDE SEQUENCE [LARGE SCALE GENOMIC DNA]</scope>
    <source>
        <strain evidence="15 19">KCJ3K342</strain>
    </source>
</reference>
<gene>
    <name evidence="11" type="primary">ycaD</name>
    <name evidence="13" type="ORF">CGZ54_22110</name>
    <name evidence="12" type="ORF">F9C29_03810</name>
    <name evidence="15" type="ORF">FZC81_25345</name>
    <name evidence="14" type="ORF">SAMEA2273187_00038</name>
    <name evidence="11" type="ORF">SAMEA2273352_01369</name>
</gene>
<dbReference type="Gene3D" id="1.20.1250.20">
    <property type="entry name" value="MFS general substrate transporter like domains"/>
    <property type="match status" value="2"/>
</dbReference>
<proteinExistence type="inferred from homology"/>